<dbReference type="InParanoid" id="A0A5N4AW38"/>
<proteinExistence type="predicted"/>
<dbReference type="SUPFAM" id="SSF54060">
    <property type="entry name" value="His-Me finger endonucleases"/>
    <property type="match status" value="1"/>
</dbReference>
<evidence type="ECO:0000313" key="5">
    <source>
        <dbReference type="Proteomes" id="UP000327044"/>
    </source>
</evidence>
<dbReference type="EMBL" id="VVIM01000002">
    <property type="protein sequence ID" value="KAB0801585.1"/>
    <property type="molecule type" value="Genomic_DNA"/>
</dbReference>
<keyword evidence="1" id="KW-0479">Metal-binding</keyword>
<evidence type="ECO:0000313" key="4">
    <source>
        <dbReference type="EMBL" id="KAB0801585.1"/>
    </source>
</evidence>
<protein>
    <recommendedName>
        <fullName evidence="3">C2H2-type domain-containing protein</fullName>
    </recommendedName>
</protein>
<dbReference type="GO" id="GO:0003676">
    <property type="term" value="F:nucleic acid binding"/>
    <property type="evidence" value="ECO:0007669"/>
    <property type="project" value="InterPro"/>
</dbReference>
<sequence length="1409" mass="162910">MITCTACDKIFSRTDALIRHKRHHCVNRNLNPHDEEKPSCSGVRKTKRCKIDSPSESSTNEEKPSCSGVTGAKRCKIDSPGESGSNNDNSNSGNNIFCKECLEYVPRRNYQGHLRSNKHKNNVCFAVDDGVHVIRCAFKNRLISYRMSPTETHVNVSDFMNDIKAKIVKVINDQLKRHNPLKINFELFGAYYLDTKNITDIKSFQSKYQVITISDPIEDLFQSLSEIVDRKNSEFQQKDSGWTLVQLLYLEINILKFNALRASSYIPLPPFISNKKAVLNIQNNDEYCFAYSLVAALFNPKGSPQLPSSYPNFRDVFNWNGVQFPVSMKQISTFEANNINISINVYGVEKILKDGTTSYEIVGPLYYSKLKKQHHINLLYISNDMGNQHYCLIKDFSKLVSKQLSNSNGKKFFCDACIHYFRTENALKRHTERDCNQVYTKLPSTNPKVDKTGNICPENILTFNNYHKQIRHPFVVYADFESMIVPIQTVEPNPLQSFSIQTQKHEPYSWCYYIKSTYNDEWSILRQYRGVDAATKFIDSLENDIKEIYHKHLKNQVPMQPLSKNEKKSYDDSTTCFICGNEFVSGSENVKVRDHCHVTGKYRGSAHSRCNLNFKLQNYIPIFFHNLSGYDSHLFIKHLGNKTDEINVLPLSTENYITFSKHLFVDEIEVNGKKEKKFINLRFLDSFKFLSSSLDVLSRNLADDQCSEIRKFFNCDEEFKLLRMKGCFPYSYVDCLEKLDEKNIPPYDQFYDIMRGENISLEEYDRVLNVYNVFHCKNLGEYSDIYLKCDVLLLADVFENFRDLCMKIYGLDSAHYFTAPGLTWDAMLKYSKVRLELLTDMDMYHFFKKGIRGGVSTCITRKSVANNEHLMDYDPQHLKSFIQYLDVTNLYGSAMREYLPHSGFTWLSETEIQNFNLFDVGDEDDLGYILEVDLQYPQSLHSLHNDLPFCPENIVPPNSRQKKLIPNLFDKRNYVIHYRNLKQALDHGLVLKQIHRILKFHQSPWLRGYIDLNTKMRNNSPSKFEKDFFKLMNNGVFGKTMENVDRRKIIKLLTHWENFGKRLGMESYVAKVNFKRFVQFSEKLFAVEMGKLSVLYDKPVYVGFTILDISKIVIYRFFYDVLRAQYGSNVSLLYTDTDSLIIAVQTDDLYQHMRENLHEYDTSNYVNNLHGVPTSISVIGKMKDEYAGKAIKCFYGAGAKAYCVKLADDKLVKKAKGVKKIVIKKVLTEFDYKNAAQQESKSIFCKMFTFRSTLHDIYTVLINKISLSSKDDKRFIIPNTCKTLAWGHFQIQQYATLDESNNGLISATMVLGENNDNVENDRLDFLIKSVKEVMVDIQANESVNVVMADIQAIERVTPVITSASSTDIEINEIINDAYNNLITPVITNESSTDIEINEIINDAYNILMS</sequence>
<keyword evidence="1" id="KW-0863">Zinc-finger</keyword>
<organism evidence="4 5">
    <name type="scientific">Photinus pyralis</name>
    <name type="common">Common eastern firefly</name>
    <name type="synonym">Lampyris pyralis</name>
    <dbReference type="NCBI Taxonomy" id="7054"/>
    <lineage>
        <taxon>Eukaryota</taxon>
        <taxon>Metazoa</taxon>
        <taxon>Ecdysozoa</taxon>
        <taxon>Arthropoda</taxon>
        <taxon>Hexapoda</taxon>
        <taxon>Insecta</taxon>
        <taxon>Pterygota</taxon>
        <taxon>Neoptera</taxon>
        <taxon>Endopterygota</taxon>
        <taxon>Coleoptera</taxon>
        <taxon>Polyphaga</taxon>
        <taxon>Elateriformia</taxon>
        <taxon>Elateroidea</taxon>
        <taxon>Lampyridae</taxon>
        <taxon>Lampyrinae</taxon>
        <taxon>Photinus</taxon>
    </lineage>
</organism>
<dbReference type="Gene3D" id="3.40.1800.10">
    <property type="entry name" value="His-Me finger endonucleases"/>
    <property type="match status" value="1"/>
</dbReference>
<dbReference type="Proteomes" id="UP000327044">
    <property type="component" value="Unassembled WGS sequence"/>
</dbReference>
<keyword evidence="5" id="KW-1185">Reference proteome</keyword>
<dbReference type="SUPFAM" id="SSF53098">
    <property type="entry name" value="Ribonuclease H-like"/>
    <property type="match status" value="1"/>
</dbReference>
<dbReference type="PROSITE" id="PS50157">
    <property type="entry name" value="ZINC_FINGER_C2H2_2"/>
    <property type="match status" value="1"/>
</dbReference>
<dbReference type="InterPro" id="IPR023211">
    <property type="entry name" value="DNA_pol_palm_dom_sf"/>
</dbReference>
<dbReference type="Gene3D" id="3.90.1600.10">
    <property type="entry name" value="Palm domain of DNA polymerase"/>
    <property type="match status" value="1"/>
</dbReference>
<comment type="caution">
    <text evidence="4">The sequence shown here is derived from an EMBL/GenBank/DDBJ whole genome shotgun (WGS) entry which is preliminary data.</text>
</comment>
<dbReference type="PROSITE" id="PS00028">
    <property type="entry name" value="ZINC_FINGER_C2H2_1"/>
    <property type="match status" value="1"/>
</dbReference>
<dbReference type="InterPro" id="IPR013087">
    <property type="entry name" value="Znf_C2H2_type"/>
</dbReference>
<dbReference type="PANTHER" id="PTHR31511">
    <property type="entry name" value="PROTEIN CBG23764"/>
    <property type="match status" value="1"/>
</dbReference>
<dbReference type="PROSITE" id="PS00116">
    <property type="entry name" value="DNA_POLYMERASE_B"/>
    <property type="match status" value="1"/>
</dbReference>
<dbReference type="InterPro" id="IPR038563">
    <property type="entry name" value="Endonuclease_7_sf"/>
</dbReference>
<dbReference type="GO" id="GO:0008270">
    <property type="term" value="F:zinc ion binding"/>
    <property type="evidence" value="ECO:0007669"/>
    <property type="project" value="UniProtKB-KW"/>
</dbReference>
<dbReference type="GO" id="GO:0071897">
    <property type="term" value="P:DNA biosynthetic process"/>
    <property type="evidence" value="ECO:0007669"/>
    <property type="project" value="UniProtKB-ARBA"/>
</dbReference>
<keyword evidence="1" id="KW-0862">Zinc</keyword>
<feature type="region of interest" description="Disordered" evidence="2">
    <location>
        <begin position="50"/>
        <end position="72"/>
    </location>
</feature>
<dbReference type="OrthoDB" id="414982at2759"/>
<dbReference type="PANTHER" id="PTHR31511:SF12">
    <property type="entry name" value="RHO TERMINATION FACTOR N-TERMINAL DOMAIN-CONTAINING PROTEIN"/>
    <property type="match status" value="1"/>
</dbReference>
<evidence type="ECO:0000259" key="3">
    <source>
        <dbReference type="PROSITE" id="PS50157"/>
    </source>
</evidence>
<dbReference type="InterPro" id="IPR017964">
    <property type="entry name" value="DNA-dir_DNA_pol_B_CS"/>
</dbReference>
<dbReference type="InterPro" id="IPR012337">
    <property type="entry name" value="RNaseH-like_sf"/>
</dbReference>
<gene>
    <name evidence="4" type="ORF">PPYR_03771</name>
</gene>
<feature type="domain" description="C2H2-type" evidence="3">
    <location>
        <begin position="2"/>
        <end position="38"/>
    </location>
</feature>
<dbReference type="GO" id="GO:0042575">
    <property type="term" value="C:DNA polymerase complex"/>
    <property type="evidence" value="ECO:0007669"/>
    <property type="project" value="UniProtKB-ARBA"/>
</dbReference>
<dbReference type="InterPro" id="IPR044925">
    <property type="entry name" value="His-Me_finger_sf"/>
</dbReference>
<dbReference type="InterPro" id="IPR043502">
    <property type="entry name" value="DNA/RNA_pol_sf"/>
</dbReference>
<evidence type="ECO:0000256" key="2">
    <source>
        <dbReference type="SAM" id="MobiDB-lite"/>
    </source>
</evidence>
<dbReference type="GO" id="GO:0000166">
    <property type="term" value="F:nucleotide binding"/>
    <property type="evidence" value="ECO:0007669"/>
    <property type="project" value="InterPro"/>
</dbReference>
<accession>A0A5N4AW38</accession>
<dbReference type="SMART" id="SM00355">
    <property type="entry name" value="ZnF_C2H2"/>
    <property type="match status" value="3"/>
</dbReference>
<name>A0A5N4AW38_PHOPY</name>
<reference evidence="4 5" key="1">
    <citation type="journal article" date="2018" name="Elife">
        <title>Firefly genomes illuminate parallel origins of bioluminescence in beetles.</title>
        <authorList>
            <person name="Fallon T.R."/>
            <person name="Lower S.E."/>
            <person name="Chang C.H."/>
            <person name="Bessho-Uehara M."/>
            <person name="Martin G.J."/>
            <person name="Bewick A.J."/>
            <person name="Behringer M."/>
            <person name="Debat H.J."/>
            <person name="Wong I."/>
            <person name="Day J.C."/>
            <person name="Suvorov A."/>
            <person name="Silva C.J."/>
            <person name="Stanger-Hall K.F."/>
            <person name="Hall D.W."/>
            <person name="Schmitz R.J."/>
            <person name="Nelson D.R."/>
            <person name="Lewis S.M."/>
            <person name="Shigenobu S."/>
            <person name="Bybee S.M."/>
            <person name="Larracuente A.M."/>
            <person name="Oba Y."/>
            <person name="Weng J.K."/>
        </authorList>
    </citation>
    <scope>NUCLEOTIDE SEQUENCE [LARGE SCALE GENOMIC DNA]</scope>
    <source>
        <strain evidence="4">1611_PpyrPB1</strain>
        <tissue evidence="4">Whole body</tissue>
    </source>
</reference>
<evidence type="ECO:0000256" key="1">
    <source>
        <dbReference type="PROSITE-ProRule" id="PRU00042"/>
    </source>
</evidence>
<dbReference type="SUPFAM" id="SSF56672">
    <property type="entry name" value="DNA/RNA polymerases"/>
    <property type="match status" value="1"/>
</dbReference>